<reference evidence="2 3" key="1">
    <citation type="submission" date="2019-07" db="EMBL/GenBank/DDBJ databases">
        <title>Whole genome shotgun sequence of Segetibacter aerophilus NBRC 106135.</title>
        <authorList>
            <person name="Hosoyama A."/>
            <person name="Uohara A."/>
            <person name="Ohji S."/>
            <person name="Ichikawa N."/>
        </authorList>
    </citation>
    <scope>NUCLEOTIDE SEQUENCE [LARGE SCALE GENOMIC DNA]</scope>
    <source>
        <strain evidence="2 3">NBRC 106135</strain>
    </source>
</reference>
<dbReference type="RefSeq" id="WP_147203920.1">
    <property type="nucleotide sequence ID" value="NZ_BJYT01000008.1"/>
</dbReference>
<keyword evidence="1" id="KW-0732">Signal</keyword>
<protein>
    <recommendedName>
        <fullName evidence="4">Outer membrane protein beta-barrel domain-containing protein</fullName>
    </recommendedName>
</protein>
<evidence type="ECO:0008006" key="4">
    <source>
        <dbReference type="Google" id="ProtNLM"/>
    </source>
</evidence>
<evidence type="ECO:0000256" key="1">
    <source>
        <dbReference type="SAM" id="SignalP"/>
    </source>
</evidence>
<feature type="chain" id="PRO_5021968844" description="Outer membrane protein beta-barrel domain-containing protein" evidence="1">
    <location>
        <begin position="21"/>
        <end position="153"/>
    </location>
</feature>
<comment type="caution">
    <text evidence="2">The sequence shown here is derived from an EMBL/GenBank/DDBJ whole genome shotgun (WGS) entry which is preliminary data.</text>
</comment>
<proteinExistence type="predicted"/>
<dbReference type="Proteomes" id="UP000321513">
    <property type="component" value="Unassembled WGS sequence"/>
</dbReference>
<keyword evidence="3" id="KW-1185">Reference proteome</keyword>
<dbReference type="EMBL" id="BJYT01000008">
    <property type="protein sequence ID" value="GEO09796.1"/>
    <property type="molecule type" value="Genomic_DNA"/>
</dbReference>
<dbReference type="OrthoDB" id="945117at2"/>
<evidence type="ECO:0000313" key="2">
    <source>
        <dbReference type="EMBL" id="GEO09796.1"/>
    </source>
</evidence>
<dbReference type="InterPro" id="IPR011250">
    <property type="entry name" value="OMP/PagP_B-barrel"/>
</dbReference>
<evidence type="ECO:0000313" key="3">
    <source>
        <dbReference type="Proteomes" id="UP000321513"/>
    </source>
</evidence>
<feature type="signal peptide" evidence="1">
    <location>
        <begin position="1"/>
        <end position="20"/>
    </location>
</feature>
<organism evidence="2 3">
    <name type="scientific">Segetibacter aerophilus</name>
    <dbReference type="NCBI Taxonomy" id="670293"/>
    <lineage>
        <taxon>Bacteria</taxon>
        <taxon>Pseudomonadati</taxon>
        <taxon>Bacteroidota</taxon>
        <taxon>Chitinophagia</taxon>
        <taxon>Chitinophagales</taxon>
        <taxon>Chitinophagaceae</taxon>
        <taxon>Segetibacter</taxon>
    </lineage>
</organism>
<name>A0A512BCU0_9BACT</name>
<dbReference type="AlphaFoldDB" id="A0A512BCU0"/>
<sequence>MKKLLLIAFGVFLVTTQLSAQTEKGRVMVGGELLLLGRSGNTTFSASPNVGYFFMDNVAAGAEFNLITGGGYTNWGLGPYVRAYFAGNPTGKLFAQAGLSLAGSSGSNTSTGFSGRVGYASFLTKNVALEVAARILTGGGTIYGLGAGFQIHL</sequence>
<dbReference type="SUPFAM" id="SSF56925">
    <property type="entry name" value="OMPA-like"/>
    <property type="match status" value="1"/>
</dbReference>
<accession>A0A512BCU0</accession>
<gene>
    <name evidence="2" type="ORF">SAE01_22920</name>
</gene>